<proteinExistence type="inferred from homology"/>
<reference evidence="7 8" key="1">
    <citation type="journal article" date="2007" name="Nature">
        <title>Evolution of genes and genomes on the Drosophila phylogeny.</title>
        <authorList>
            <consortium name="Drosophila 12 Genomes Consortium"/>
            <person name="Clark A.G."/>
            <person name="Eisen M.B."/>
            <person name="Smith D.R."/>
            <person name="Bergman C.M."/>
            <person name="Oliver B."/>
            <person name="Markow T.A."/>
            <person name="Kaufman T.C."/>
            <person name="Kellis M."/>
            <person name="Gelbart W."/>
            <person name="Iyer V.N."/>
            <person name="Pollard D.A."/>
            <person name="Sackton T.B."/>
            <person name="Larracuente A.M."/>
            <person name="Singh N.D."/>
            <person name="Abad J.P."/>
            <person name="Abt D.N."/>
            <person name="Adryan B."/>
            <person name="Aguade M."/>
            <person name="Akashi H."/>
            <person name="Anderson W.W."/>
            <person name="Aquadro C.F."/>
            <person name="Ardell D.H."/>
            <person name="Arguello R."/>
            <person name="Artieri C.G."/>
            <person name="Barbash D.A."/>
            <person name="Barker D."/>
            <person name="Barsanti P."/>
            <person name="Batterham P."/>
            <person name="Batzoglou S."/>
            <person name="Begun D."/>
            <person name="Bhutkar A."/>
            <person name="Blanco E."/>
            <person name="Bosak S.A."/>
            <person name="Bradley R.K."/>
            <person name="Brand A.D."/>
            <person name="Brent M.R."/>
            <person name="Brooks A.N."/>
            <person name="Brown R.H."/>
            <person name="Butlin R.K."/>
            <person name="Caggese C."/>
            <person name="Calvi B.R."/>
            <person name="Bernardo de Carvalho A."/>
            <person name="Caspi A."/>
            <person name="Castrezana S."/>
            <person name="Celniker S.E."/>
            <person name="Chang J.L."/>
            <person name="Chapple C."/>
            <person name="Chatterji S."/>
            <person name="Chinwalla A."/>
            <person name="Civetta A."/>
            <person name="Clifton S.W."/>
            <person name="Comeron J.M."/>
            <person name="Costello J.C."/>
            <person name="Coyne J.A."/>
            <person name="Daub J."/>
            <person name="David R.G."/>
            <person name="Delcher A.L."/>
            <person name="Delehaunty K."/>
            <person name="Do C.B."/>
            <person name="Ebling H."/>
            <person name="Edwards K."/>
            <person name="Eickbush T."/>
            <person name="Evans J.D."/>
            <person name="Filipski A."/>
            <person name="Findeiss S."/>
            <person name="Freyhult E."/>
            <person name="Fulton L."/>
            <person name="Fulton R."/>
            <person name="Garcia A.C."/>
            <person name="Gardiner A."/>
            <person name="Garfield D.A."/>
            <person name="Garvin B.E."/>
            <person name="Gibson G."/>
            <person name="Gilbert D."/>
            <person name="Gnerre S."/>
            <person name="Godfrey J."/>
            <person name="Good R."/>
            <person name="Gotea V."/>
            <person name="Gravely B."/>
            <person name="Greenberg A.J."/>
            <person name="Griffiths-Jones S."/>
            <person name="Gross S."/>
            <person name="Guigo R."/>
            <person name="Gustafson E.A."/>
            <person name="Haerty W."/>
            <person name="Hahn M.W."/>
            <person name="Halligan D.L."/>
            <person name="Halpern A.L."/>
            <person name="Halter G.M."/>
            <person name="Han M.V."/>
            <person name="Heger A."/>
            <person name="Hillier L."/>
            <person name="Hinrichs A.S."/>
            <person name="Holmes I."/>
            <person name="Hoskins R.A."/>
            <person name="Hubisz M.J."/>
            <person name="Hultmark D."/>
            <person name="Huntley M.A."/>
            <person name="Jaffe D.B."/>
            <person name="Jagadeeshan S."/>
            <person name="Jeck W.R."/>
            <person name="Johnson J."/>
            <person name="Jones C.D."/>
            <person name="Jordan W.C."/>
            <person name="Karpen G.H."/>
            <person name="Kataoka E."/>
            <person name="Keightley P.D."/>
            <person name="Kheradpour P."/>
            <person name="Kirkness E.F."/>
            <person name="Koerich L.B."/>
            <person name="Kristiansen K."/>
            <person name="Kudrna D."/>
            <person name="Kulathinal R.J."/>
            <person name="Kumar S."/>
            <person name="Kwok R."/>
            <person name="Lander E."/>
            <person name="Langley C.H."/>
            <person name="Lapoint R."/>
            <person name="Lazzaro B.P."/>
            <person name="Lee S.J."/>
            <person name="Levesque L."/>
            <person name="Li R."/>
            <person name="Lin C.F."/>
            <person name="Lin M.F."/>
            <person name="Lindblad-Toh K."/>
            <person name="Llopart A."/>
            <person name="Long M."/>
            <person name="Low L."/>
            <person name="Lozovsky E."/>
            <person name="Lu J."/>
            <person name="Luo M."/>
            <person name="Machado C.A."/>
            <person name="Makalowski W."/>
            <person name="Marzo M."/>
            <person name="Matsuda M."/>
            <person name="Matzkin L."/>
            <person name="McAllister B."/>
            <person name="McBride C.S."/>
            <person name="McKernan B."/>
            <person name="McKernan K."/>
            <person name="Mendez-Lago M."/>
            <person name="Minx P."/>
            <person name="Mollenhauer M.U."/>
            <person name="Montooth K."/>
            <person name="Mount S.M."/>
            <person name="Mu X."/>
            <person name="Myers E."/>
            <person name="Negre B."/>
            <person name="Newfeld S."/>
            <person name="Nielsen R."/>
            <person name="Noor M.A."/>
            <person name="O'Grady P."/>
            <person name="Pachter L."/>
            <person name="Papaceit M."/>
            <person name="Parisi M.J."/>
            <person name="Parisi M."/>
            <person name="Parts L."/>
            <person name="Pedersen J.S."/>
            <person name="Pesole G."/>
            <person name="Phillippy A.M."/>
            <person name="Ponting C.P."/>
            <person name="Pop M."/>
            <person name="Porcelli D."/>
            <person name="Powell J.R."/>
            <person name="Prohaska S."/>
            <person name="Pruitt K."/>
            <person name="Puig M."/>
            <person name="Quesneville H."/>
            <person name="Ram K.R."/>
            <person name="Rand D."/>
            <person name="Rasmussen M.D."/>
            <person name="Reed L.K."/>
            <person name="Reenan R."/>
            <person name="Reily A."/>
            <person name="Remington K.A."/>
            <person name="Rieger T.T."/>
            <person name="Ritchie M.G."/>
            <person name="Robin C."/>
            <person name="Rogers Y.H."/>
            <person name="Rohde C."/>
            <person name="Rozas J."/>
            <person name="Rubenfield M.J."/>
            <person name="Ruiz A."/>
            <person name="Russo S."/>
            <person name="Salzberg S.L."/>
            <person name="Sanchez-Gracia A."/>
            <person name="Saranga D.J."/>
            <person name="Sato H."/>
            <person name="Schaeffer S.W."/>
            <person name="Schatz M.C."/>
            <person name="Schlenke T."/>
            <person name="Schwartz R."/>
            <person name="Segarra C."/>
            <person name="Singh R.S."/>
            <person name="Sirot L."/>
            <person name="Sirota M."/>
            <person name="Sisneros N.B."/>
            <person name="Smith C.D."/>
            <person name="Smith T.F."/>
            <person name="Spieth J."/>
            <person name="Stage D.E."/>
            <person name="Stark A."/>
            <person name="Stephan W."/>
            <person name="Strausberg R.L."/>
            <person name="Strempel S."/>
            <person name="Sturgill D."/>
            <person name="Sutton G."/>
            <person name="Sutton G.G."/>
            <person name="Tao W."/>
            <person name="Teichmann S."/>
            <person name="Tobari Y.N."/>
            <person name="Tomimura Y."/>
            <person name="Tsolas J.M."/>
            <person name="Valente V.L."/>
            <person name="Venter E."/>
            <person name="Venter J.C."/>
            <person name="Vicario S."/>
            <person name="Vieira F.G."/>
            <person name="Vilella A.J."/>
            <person name="Villasante A."/>
            <person name="Walenz B."/>
            <person name="Wang J."/>
            <person name="Wasserman M."/>
            <person name="Watts T."/>
            <person name="Wilson D."/>
            <person name="Wilson R.K."/>
            <person name="Wing R.A."/>
            <person name="Wolfner M.F."/>
            <person name="Wong A."/>
            <person name="Wong G.K."/>
            <person name="Wu C.I."/>
            <person name="Wu G."/>
            <person name="Yamamoto D."/>
            <person name="Yang H.P."/>
            <person name="Yang S.P."/>
            <person name="Yorke J.A."/>
            <person name="Yoshida K."/>
            <person name="Zdobnov E."/>
            <person name="Zhang P."/>
            <person name="Zhang Y."/>
            <person name="Zimin A.V."/>
            <person name="Baldwin J."/>
            <person name="Abdouelleil A."/>
            <person name="Abdulkadir J."/>
            <person name="Abebe A."/>
            <person name="Abera B."/>
            <person name="Abreu J."/>
            <person name="Acer S.C."/>
            <person name="Aftuck L."/>
            <person name="Alexander A."/>
            <person name="An P."/>
            <person name="Anderson E."/>
            <person name="Anderson S."/>
            <person name="Arachi H."/>
            <person name="Azer M."/>
            <person name="Bachantsang P."/>
            <person name="Barry A."/>
            <person name="Bayul T."/>
            <person name="Berlin A."/>
            <person name="Bessette D."/>
            <person name="Bloom T."/>
            <person name="Blye J."/>
            <person name="Boguslavskiy L."/>
            <person name="Bonnet C."/>
            <person name="Boukhgalter B."/>
            <person name="Bourzgui I."/>
            <person name="Brown A."/>
            <person name="Cahill P."/>
            <person name="Channer S."/>
            <person name="Cheshatsang Y."/>
            <person name="Chuda L."/>
            <person name="Citroen M."/>
            <person name="Collymore A."/>
            <person name="Cooke P."/>
            <person name="Costello M."/>
            <person name="D'Aco K."/>
            <person name="Daza R."/>
            <person name="De Haan G."/>
            <person name="DeGray S."/>
            <person name="DeMaso C."/>
            <person name="Dhargay N."/>
            <person name="Dooley K."/>
            <person name="Dooley E."/>
            <person name="Doricent M."/>
            <person name="Dorje P."/>
            <person name="Dorjee K."/>
            <person name="Dupes A."/>
            <person name="Elong R."/>
            <person name="Falk J."/>
            <person name="Farina A."/>
            <person name="Faro S."/>
            <person name="Ferguson D."/>
            <person name="Fisher S."/>
            <person name="Foley C.D."/>
            <person name="Franke A."/>
            <person name="Friedrich D."/>
            <person name="Gadbois L."/>
            <person name="Gearin G."/>
            <person name="Gearin C.R."/>
            <person name="Giannoukos G."/>
            <person name="Goode T."/>
            <person name="Graham J."/>
            <person name="Grandbois E."/>
            <person name="Grewal S."/>
            <person name="Gyaltsen K."/>
            <person name="Hafez N."/>
            <person name="Hagos B."/>
            <person name="Hall J."/>
            <person name="Henson C."/>
            <person name="Hollinger A."/>
            <person name="Honan T."/>
            <person name="Huard M.D."/>
            <person name="Hughes L."/>
            <person name="Hurhula B."/>
            <person name="Husby M.E."/>
            <person name="Kamat A."/>
            <person name="Kanga B."/>
            <person name="Kashin S."/>
            <person name="Khazanovich D."/>
            <person name="Kisner P."/>
            <person name="Lance K."/>
            <person name="Lara M."/>
            <person name="Lee W."/>
            <person name="Lennon N."/>
            <person name="Letendre F."/>
            <person name="LeVine R."/>
            <person name="Lipovsky A."/>
            <person name="Liu X."/>
            <person name="Liu J."/>
            <person name="Liu S."/>
            <person name="Lokyitsang T."/>
            <person name="Lokyitsang Y."/>
            <person name="Lubonja R."/>
            <person name="Lui A."/>
            <person name="MacDonald P."/>
            <person name="Magnisalis V."/>
            <person name="Maru K."/>
            <person name="Matthews C."/>
            <person name="McCusker W."/>
            <person name="McDonough S."/>
            <person name="Mehta T."/>
            <person name="Meldrim J."/>
            <person name="Meneus L."/>
            <person name="Mihai O."/>
            <person name="Mihalev A."/>
            <person name="Mihova T."/>
            <person name="Mittelman R."/>
            <person name="Mlenga V."/>
            <person name="Montmayeur A."/>
            <person name="Mulrain L."/>
            <person name="Navidi A."/>
            <person name="Naylor J."/>
            <person name="Negash T."/>
            <person name="Nguyen T."/>
            <person name="Nguyen N."/>
            <person name="Nicol R."/>
            <person name="Norbu C."/>
            <person name="Norbu N."/>
            <person name="Novod N."/>
            <person name="O'Neill B."/>
            <person name="Osman S."/>
            <person name="Markiewicz E."/>
            <person name="Oyono O.L."/>
            <person name="Patti C."/>
            <person name="Phunkhang P."/>
            <person name="Pierre F."/>
            <person name="Priest M."/>
            <person name="Raghuraman S."/>
            <person name="Rege F."/>
            <person name="Reyes R."/>
            <person name="Rise C."/>
            <person name="Rogov P."/>
            <person name="Ross K."/>
            <person name="Ryan E."/>
            <person name="Settipalli S."/>
            <person name="Shea T."/>
            <person name="Sherpa N."/>
            <person name="Shi L."/>
            <person name="Shih D."/>
            <person name="Sparrow T."/>
            <person name="Spaulding J."/>
            <person name="Stalker J."/>
            <person name="Stange-Thomann N."/>
            <person name="Stavropoulos S."/>
            <person name="Stone C."/>
            <person name="Strader C."/>
            <person name="Tesfaye S."/>
            <person name="Thomson T."/>
            <person name="Thoulutsang Y."/>
            <person name="Thoulutsang D."/>
            <person name="Topham K."/>
            <person name="Topping I."/>
            <person name="Tsamla T."/>
            <person name="Vassiliev H."/>
            <person name="Vo A."/>
            <person name="Wangchuk T."/>
            <person name="Wangdi T."/>
            <person name="Weiand M."/>
            <person name="Wilkinson J."/>
            <person name="Wilson A."/>
            <person name="Yadav S."/>
            <person name="Young G."/>
            <person name="Yu Q."/>
            <person name="Zembek L."/>
            <person name="Zhong D."/>
            <person name="Zimmer A."/>
            <person name="Zwirko Z."/>
            <person name="Jaffe D.B."/>
            <person name="Alvarez P."/>
            <person name="Brockman W."/>
            <person name="Butler J."/>
            <person name="Chin C."/>
            <person name="Gnerre S."/>
            <person name="Grabherr M."/>
            <person name="Kleber M."/>
            <person name="Mauceli E."/>
            <person name="MacCallum I."/>
        </authorList>
    </citation>
    <scope>NUCLEOTIDE SEQUENCE [LARGE SCALE GENOMIC DNA]</scope>
    <source>
        <strain evidence="8">Tucson 15287-2541.00</strain>
    </source>
</reference>
<dbReference type="STRING" id="7222.B4J8H3"/>
<evidence type="ECO:0000256" key="2">
    <source>
        <dbReference type="ARBA" id="ARBA00022490"/>
    </source>
</evidence>
<gene>
    <name evidence="7" type="primary">Dgri\GH21934</name>
    <name evidence="7" type="ORF">Dgri_GH21934</name>
</gene>
<evidence type="ECO:0000256" key="1">
    <source>
        <dbReference type="ARBA" id="ARBA00004430"/>
    </source>
</evidence>
<evidence type="ECO:0000256" key="5">
    <source>
        <dbReference type="ARBA" id="ARBA00035661"/>
    </source>
</evidence>
<dbReference type="PANTHER" id="PTHR22146:SF8">
    <property type="entry name" value="PROTEIN FAM166B"/>
    <property type="match status" value="1"/>
</dbReference>
<dbReference type="OrthoDB" id="2019884at2759"/>
<evidence type="ECO:0000313" key="8">
    <source>
        <dbReference type="Proteomes" id="UP000001070"/>
    </source>
</evidence>
<keyword evidence="2" id="KW-0963">Cytoplasm</keyword>
<keyword evidence="3" id="KW-0206">Cytoskeleton</keyword>
<comment type="similarity">
    <text evidence="5">Belongs to the CIMIP2 family.</text>
</comment>
<comment type="subcellular location">
    <subcellularLocation>
        <location evidence="1">Cytoplasm</location>
        <location evidence="1">Cytoskeleton</location>
        <location evidence="1">Cilium axoneme</location>
    </subcellularLocation>
</comment>
<dbReference type="eggNOG" id="ENOG502RTSD">
    <property type="taxonomic scope" value="Eukaryota"/>
</dbReference>
<dbReference type="InterPro" id="IPR018902">
    <property type="entry name" value="CMI2A-C-like_dom"/>
</dbReference>
<dbReference type="EMBL" id="CH916367">
    <property type="protein sequence ID" value="EDW02332.1"/>
    <property type="molecule type" value="Genomic_DNA"/>
</dbReference>
<protein>
    <submittedName>
        <fullName evidence="7">GH21934</fullName>
    </submittedName>
</protein>
<dbReference type="InParanoid" id="B4J8H3"/>
<dbReference type="HOGENOM" id="CLU_065650_1_0_1"/>
<dbReference type="PANTHER" id="PTHR22146">
    <property type="entry name" value="CAT EYE SYNDROME CRITICAL REGION PROTEIN 6"/>
    <property type="match status" value="1"/>
</dbReference>
<dbReference type="Proteomes" id="UP000001070">
    <property type="component" value="Unassembled WGS sequence"/>
</dbReference>
<evidence type="ECO:0000256" key="4">
    <source>
        <dbReference type="ARBA" id="ARBA00023273"/>
    </source>
</evidence>
<accession>B4J8H3</accession>
<dbReference type="AlphaFoldDB" id="B4J8H3"/>
<dbReference type="GO" id="GO:0005930">
    <property type="term" value="C:axoneme"/>
    <property type="evidence" value="ECO:0007669"/>
    <property type="project" value="UniProtKB-SubCell"/>
</dbReference>
<name>B4J8H3_DROGR</name>
<keyword evidence="4" id="KW-0966">Cell projection</keyword>
<dbReference type="KEGG" id="dgr:6559735"/>
<evidence type="ECO:0000313" key="7">
    <source>
        <dbReference type="EMBL" id="EDW02332.1"/>
    </source>
</evidence>
<dbReference type="Pfam" id="PF10629">
    <property type="entry name" value="CMI2B-like"/>
    <property type="match status" value="1"/>
</dbReference>
<organism evidence="8">
    <name type="scientific">Drosophila grimshawi</name>
    <name type="common">Hawaiian fruit fly</name>
    <name type="synonym">Idiomyia grimshawi</name>
    <dbReference type="NCBI Taxonomy" id="7222"/>
    <lineage>
        <taxon>Eukaryota</taxon>
        <taxon>Metazoa</taxon>
        <taxon>Ecdysozoa</taxon>
        <taxon>Arthropoda</taxon>
        <taxon>Hexapoda</taxon>
        <taxon>Insecta</taxon>
        <taxon>Pterygota</taxon>
        <taxon>Neoptera</taxon>
        <taxon>Endopterygota</taxon>
        <taxon>Diptera</taxon>
        <taxon>Brachycera</taxon>
        <taxon>Muscomorpha</taxon>
        <taxon>Ephydroidea</taxon>
        <taxon>Drosophilidae</taxon>
        <taxon>Drosophila</taxon>
        <taxon>Hawaiian Drosophila</taxon>
    </lineage>
</organism>
<feature type="domain" description="Ciliary microtubule inner protein 2A-C-like" evidence="6">
    <location>
        <begin position="8"/>
        <end position="40"/>
    </location>
</feature>
<evidence type="ECO:0000259" key="6">
    <source>
        <dbReference type="Pfam" id="PF10629"/>
    </source>
</evidence>
<sequence>MERTITPEPHLVPGYTGHCPENRDRVGSTYGKQTHKLLIDPCSNHAPELIVAPIHAKPDLKDYPTQNELKILHDRDEFVDAVYRHPIIPGYAGFVPNMFTQTGKRFVAAAAAGVAQHETLMQLYRCEKRSLRHRDLLESGRGLFEHQLNERLLPQSHYRAPLIPVTSCCKGIKEEKCPPSTEKLYYSKFTTPHFLDDDDKDKFIINGYAAHIPMAVTRFGESTKVLTHNALSSFSDYVYKKKRDRWCCGQDLTTPAIKCPPVGHFIIYHKTHGLNPSYAGHVPGHMYKFGRTYEKTTIDAKRWLDIHKDLTVMPEIANLDYEY</sequence>
<evidence type="ECO:0000256" key="3">
    <source>
        <dbReference type="ARBA" id="ARBA00023212"/>
    </source>
</evidence>
<keyword evidence="8" id="KW-1185">Reference proteome</keyword>
<dbReference type="OMA" id="CCGQDLT"/>
<dbReference type="GO" id="GO:0015630">
    <property type="term" value="C:microtubule cytoskeleton"/>
    <property type="evidence" value="ECO:0007669"/>
    <property type="project" value="UniProtKB-ARBA"/>
</dbReference>
<dbReference type="PhylomeDB" id="B4J8H3"/>